<dbReference type="EMBL" id="GBRH01223864">
    <property type="protein sequence ID" value="JAD74031.1"/>
    <property type="molecule type" value="Transcribed_RNA"/>
</dbReference>
<reference evidence="1" key="2">
    <citation type="journal article" date="2015" name="Data Brief">
        <title>Shoot transcriptome of the giant reed, Arundo donax.</title>
        <authorList>
            <person name="Barrero R.A."/>
            <person name="Guerrero F.D."/>
            <person name="Moolhuijzen P."/>
            <person name="Goolsby J.A."/>
            <person name="Tidwell J."/>
            <person name="Bellgard S.E."/>
            <person name="Bellgard M.I."/>
        </authorList>
    </citation>
    <scope>NUCLEOTIDE SEQUENCE</scope>
    <source>
        <tissue evidence="1">Shoot tissue taken approximately 20 cm above the soil surface</tissue>
    </source>
</reference>
<name>A0A0A9CEP4_ARUDO</name>
<proteinExistence type="predicted"/>
<evidence type="ECO:0000313" key="1">
    <source>
        <dbReference type="EMBL" id="JAD74031.1"/>
    </source>
</evidence>
<dbReference type="AlphaFoldDB" id="A0A0A9CEP4"/>
<accession>A0A0A9CEP4</accession>
<protein>
    <submittedName>
        <fullName evidence="1">Uncharacterized protein</fullName>
    </submittedName>
</protein>
<reference evidence="1" key="1">
    <citation type="submission" date="2014-09" db="EMBL/GenBank/DDBJ databases">
        <authorList>
            <person name="Magalhaes I.L.F."/>
            <person name="Oliveira U."/>
            <person name="Santos F.R."/>
            <person name="Vidigal T.H.D.A."/>
            <person name="Brescovit A.D."/>
            <person name="Santos A.J."/>
        </authorList>
    </citation>
    <scope>NUCLEOTIDE SEQUENCE</scope>
    <source>
        <tissue evidence="1">Shoot tissue taken approximately 20 cm above the soil surface</tissue>
    </source>
</reference>
<sequence length="40" mass="4253">MHVFGIVNVTTLHNSSYAMVDDCGLPLGLNLLSGLPSPLR</sequence>
<organism evidence="1">
    <name type="scientific">Arundo donax</name>
    <name type="common">Giant reed</name>
    <name type="synonym">Donax arundinaceus</name>
    <dbReference type="NCBI Taxonomy" id="35708"/>
    <lineage>
        <taxon>Eukaryota</taxon>
        <taxon>Viridiplantae</taxon>
        <taxon>Streptophyta</taxon>
        <taxon>Embryophyta</taxon>
        <taxon>Tracheophyta</taxon>
        <taxon>Spermatophyta</taxon>
        <taxon>Magnoliopsida</taxon>
        <taxon>Liliopsida</taxon>
        <taxon>Poales</taxon>
        <taxon>Poaceae</taxon>
        <taxon>PACMAD clade</taxon>
        <taxon>Arundinoideae</taxon>
        <taxon>Arundineae</taxon>
        <taxon>Arundo</taxon>
    </lineage>
</organism>